<evidence type="ECO:0000313" key="1">
    <source>
        <dbReference type="EMBL" id="RLN39117.1"/>
    </source>
</evidence>
<evidence type="ECO:0000313" key="2">
    <source>
        <dbReference type="Proteomes" id="UP000275267"/>
    </source>
</evidence>
<reference evidence="2" key="1">
    <citation type="journal article" date="2019" name="Nat. Commun.">
        <title>The genome of broomcorn millet.</title>
        <authorList>
            <person name="Zou C."/>
            <person name="Miki D."/>
            <person name="Li D."/>
            <person name="Tang Q."/>
            <person name="Xiao L."/>
            <person name="Rajput S."/>
            <person name="Deng P."/>
            <person name="Jia W."/>
            <person name="Huang R."/>
            <person name="Zhang M."/>
            <person name="Sun Y."/>
            <person name="Hu J."/>
            <person name="Fu X."/>
            <person name="Schnable P.S."/>
            <person name="Li F."/>
            <person name="Zhang H."/>
            <person name="Feng B."/>
            <person name="Zhu X."/>
            <person name="Liu R."/>
            <person name="Schnable J.C."/>
            <person name="Zhu J.-K."/>
            <person name="Zhang H."/>
        </authorList>
    </citation>
    <scope>NUCLEOTIDE SEQUENCE [LARGE SCALE GENOMIC DNA]</scope>
</reference>
<dbReference type="OrthoDB" id="685425at2759"/>
<protein>
    <submittedName>
        <fullName evidence="1">Uncharacterized protein</fullName>
    </submittedName>
</protein>
<accession>A0A3L6TFM4</accession>
<name>A0A3L6TFM4_PANMI</name>
<gene>
    <name evidence="1" type="ORF">C2845_PM01G45100</name>
</gene>
<organism evidence="1 2">
    <name type="scientific">Panicum miliaceum</name>
    <name type="common">Proso millet</name>
    <name type="synonym">Broomcorn millet</name>
    <dbReference type="NCBI Taxonomy" id="4540"/>
    <lineage>
        <taxon>Eukaryota</taxon>
        <taxon>Viridiplantae</taxon>
        <taxon>Streptophyta</taxon>
        <taxon>Embryophyta</taxon>
        <taxon>Tracheophyta</taxon>
        <taxon>Spermatophyta</taxon>
        <taxon>Magnoliopsida</taxon>
        <taxon>Liliopsida</taxon>
        <taxon>Poales</taxon>
        <taxon>Poaceae</taxon>
        <taxon>PACMAD clade</taxon>
        <taxon>Panicoideae</taxon>
        <taxon>Panicodae</taxon>
        <taxon>Paniceae</taxon>
        <taxon>Panicinae</taxon>
        <taxon>Panicum</taxon>
        <taxon>Panicum sect. Panicum</taxon>
    </lineage>
</organism>
<keyword evidence="2" id="KW-1185">Reference proteome</keyword>
<comment type="caution">
    <text evidence="1">The sequence shown here is derived from an EMBL/GenBank/DDBJ whole genome shotgun (WGS) entry which is preliminary data.</text>
</comment>
<proteinExistence type="predicted"/>
<dbReference type="Proteomes" id="UP000275267">
    <property type="component" value="Unassembled WGS sequence"/>
</dbReference>
<dbReference type="AlphaFoldDB" id="A0A3L6TFM4"/>
<dbReference type="EMBL" id="PQIB02000001">
    <property type="protein sequence ID" value="RLN39117.1"/>
    <property type="molecule type" value="Genomic_DNA"/>
</dbReference>
<sequence>MRVKRLVTFKMGNKKQASKGKMEESTTGDWERTFLGIEPHFDLFRYFFHFRQQPSEEKQYLVGGAAIQFKQGKGKEYIEYSLPTNHSGCRSL</sequence>